<evidence type="ECO:0000256" key="1">
    <source>
        <dbReference type="SAM" id="MobiDB-lite"/>
    </source>
</evidence>
<organism evidence="2 3">
    <name type="scientific">Plakobranchus ocellatus</name>
    <dbReference type="NCBI Taxonomy" id="259542"/>
    <lineage>
        <taxon>Eukaryota</taxon>
        <taxon>Metazoa</taxon>
        <taxon>Spiralia</taxon>
        <taxon>Lophotrochozoa</taxon>
        <taxon>Mollusca</taxon>
        <taxon>Gastropoda</taxon>
        <taxon>Heterobranchia</taxon>
        <taxon>Euthyneura</taxon>
        <taxon>Panpulmonata</taxon>
        <taxon>Sacoglossa</taxon>
        <taxon>Placobranchoidea</taxon>
        <taxon>Plakobranchidae</taxon>
        <taxon>Plakobranchus</taxon>
    </lineage>
</organism>
<keyword evidence="3" id="KW-1185">Reference proteome</keyword>
<gene>
    <name evidence="2" type="ORF">PoB_000403300</name>
</gene>
<feature type="region of interest" description="Disordered" evidence="1">
    <location>
        <begin position="234"/>
        <end position="268"/>
    </location>
</feature>
<feature type="compositionally biased region" description="Basic and acidic residues" evidence="1">
    <location>
        <begin position="85"/>
        <end position="95"/>
    </location>
</feature>
<accession>A0AAV3Y5S1</accession>
<feature type="region of interest" description="Disordered" evidence="1">
    <location>
        <begin position="292"/>
        <end position="340"/>
    </location>
</feature>
<reference evidence="2 3" key="1">
    <citation type="journal article" date="2021" name="Elife">
        <title>Chloroplast acquisition without the gene transfer in kleptoplastic sea slugs, Plakobranchus ocellatus.</title>
        <authorList>
            <person name="Maeda T."/>
            <person name="Takahashi S."/>
            <person name="Yoshida T."/>
            <person name="Shimamura S."/>
            <person name="Takaki Y."/>
            <person name="Nagai Y."/>
            <person name="Toyoda A."/>
            <person name="Suzuki Y."/>
            <person name="Arimoto A."/>
            <person name="Ishii H."/>
            <person name="Satoh N."/>
            <person name="Nishiyama T."/>
            <person name="Hasebe M."/>
            <person name="Maruyama T."/>
            <person name="Minagawa J."/>
            <person name="Obokata J."/>
            <person name="Shigenobu S."/>
        </authorList>
    </citation>
    <scope>NUCLEOTIDE SEQUENCE [LARGE SCALE GENOMIC DNA]</scope>
</reference>
<comment type="caution">
    <text evidence="2">The sequence shown here is derived from an EMBL/GenBank/DDBJ whole genome shotgun (WGS) entry which is preliminary data.</text>
</comment>
<feature type="compositionally biased region" description="Polar residues" evidence="1">
    <location>
        <begin position="234"/>
        <end position="244"/>
    </location>
</feature>
<sequence>MKKKVDYILSKLPDEKTKWAKKFKELAETGDGPAIHDVVCILHIQEYIRKIEEFKIDGLRHPFVNDLLRELAESMLTSGQQLKNLCEERPRKRQLDNSMTPSQNKKPKKLQQKPQNKASHPRPIRPKEHSSQRFCTYPAGSKHLTTTLFSTDSPQAYVTQPLERVGGASHHLEPEQTSSPIIPCFQPQNNLHTQVQFAKSPSACEDMQNTDSSPSHIHVTDLMPFSNDSGVSLTGKSTPNTSVSCPPEISENDEMGDPRLLTPENSSMREPVWSLSQNSYITWTLSSLPQLPLSPDPSPSSSLSQRSLTSDTLLTRPSQNTQNNQNLDLEETGNDHNLDFRDIFNDYPDFDPEQFQQILNNFESPGSIHC</sequence>
<feature type="region of interest" description="Disordered" evidence="1">
    <location>
        <begin position="82"/>
        <end position="134"/>
    </location>
</feature>
<evidence type="ECO:0000313" key="3">
    <source>
        <dbReference type="Proteomes" id="UP000735302"/>
    </source>
</evidence>
<dbReference type="EMBL" id="BLXT01000492">
    <property type="protein sequence ID" value="GFN77527.1"/>
    <property type="molecule type" value="Genomic_DNA"/>
</dbReference>
<name>A0AAV3Y5S1_9GAST</name>
<proteinExistence type="predicted"/>
<evidence type="ECO:0000313" key="2">
    <source>
        <dbReference type="EMBL" id="GFN77527.1"/>
    </source>
</evidence>
<feature type="compositionally biased region" description="Low complexity" evidence="1">
    <location>
        <begin position="299"/>
        <end position="318"/>
    </location>
</feature>
<dbReference type="Proteomes" id="UP000735302">
    <property type="component" value="Unassembled WGS sequence"/>
</dbReference>
<protein>
    <submittedName>
        <fullName evidence="2">Uncharacterized protein</fullName>
    </submittedName>
</protein>
<dbReference type="AlphaFoldDB" id="A0AAV3Y5S1"/>